<proteinExistence type="predicted"/>
<dbReference type="EMBL" id="JBJUIK010000003">
    <property type="protein sequence ID" value="KAL3533511.1"/>
    <property type="molecule type" value="Genomic_DNA"/>
</dbReference>
<organism evidence="1 2">
    <name type="scientific">Cinchona calisaya</name>
    <dbReference type="NCBI Taxonomy" id="153742"/>
    <lineage>
        <taxon>Eukaryota</taxon>
        <taxon>Viridiplantae</taxon>
        <taxon>Streptophyta</taxon>
        <taxon>Embryophyta</taxon>
        <taxon>Tracheophyta</taxon>
        <taxon>Spermatophyta</taxon>
        <taxon>Magnoliopsida</taxon>
        <taxon>eudicotyledons</taxon>
        <taxon>Gunneridae</taxon>
        <taxon>Pentapetalae</taxon>
        <taxon>asterids</taxon>
        <taxon>lamiids</taxon>
        <taxon>Gentianales</taxon>
        <taxon>Rubiaceae</taxon>
        <taxon>Cinchonoideae</taxon>
        <taxon>Cinchoneae</taxon>
        <taxon>Cinchona</taxon>
    </lineage>
</organism>
<accession>A0ABD3AR17</accession>
<comment type="caution">
    <text evidence="1">The sequence shown here is derived from an EMBL/GenBank/DDBJ whole genome shotgun (WGS) entry which is preliminary data.</text>
</comment>
<evidence type="ECO:0000313" key="1">
    <source>
        <dbReference type="EMBL" id="KAL3533511.1"/>
    </source>
</evidence>
<evidence type="ECO:0000313" key="2">
    <source>
        <dbReference type="Proteomes" id="UP001630127"/>
    </source>
</evidence>
<sequence length="133" mass="15925">MRLYFADFQSPDNFKETWAELETPFAMCDKLKFNLVGFCNGLFCIHYEPLDVISWNSWIKNHNKLPFCQTLDDLLLWHYKYFQMVLGMTMLLMITRNRDHDSDFSILAIDLRSEPYQLFPQLKAVLACYLYML</sequence>
<protein>
    <submittedName>
        <fullName evidence="1">Uncharacterized protein</fullName>
    </submittedName>
</protein>
<keyword evidence="2" id="KW-1185">Reference proteome</keyword>
<gene>
    <name evidence="1" type="ORF">ACH5RR_007032</name>
</gene>
<name>A0ABD3AR17_9GENT</name>
<reference evidence="1 2" key="1">
    <citation type="submission" date="2024-11" db="EMBL/GenBank/DDBJ databases">
        <title>A near-complete genome assembly of Cinchona calisaya.</title>
        <authorList>
            <person name="Lian D.C."/>
            <person name="Zhao X.W."/>
            <person name="Wei L."/>
        </authorList>
    </citation>
    <scope>NUCLEOTIDE SEQUENCE [LARGE SCALE GENOMIC DNA]</scope>
    <source>
        <tissue evidence="1">Nenye</tissue>
    </source>
</reference>
<dbReference type="AlphaFoldDB" id="A0ABD3AR17"/>
<dbReference type="Proteomes" id="UP001630127">
    <property type="component" value="Unassembled WGS sequence"/>
</dbReference>